<dbReference type="PANTHER" id="PTHR30290:SF82">
    <property type="entry name" value="ABC-TYPE DIPEPTIDE_OLIGOPEPTIDE TRANSPORT SYSTEM, PERIPLASMIC COMPONENT"/>
    <property type="match status" value="1"/>
</dbReference>
<sequence length="612" mass="68995">MSKQLKRILCLVFAIAMIASLMAGCGGGDSATPSASSTGSDKDAAATPEKEKEDDSADGEVLVNLPREETLYTGGHLFSPLTTLNPVSGNCIWPVTPTAMNSELIYESLFMYNQVTAELEPLLGTEYTWVDDLTLEVKLNPDAKWNDGEAVTAEDVAYTYELAQLMSVSWSTIWTYCESIEATDENTVTYKMKADNPNPLLVERSLATDYILPKHVFEAKYEELGETDLRQWENFEPVGSGPYKMYYHDDTRVVCIRDDNYWGQAESMFGKLPAPKYYAHIIYKDNAAANTAFTAGEMDLSDVFMPQIWELWEDKNLPVQTYYKDAPYYQIATLSYLWFNTSVPGLDNIEVRRALAYSFNYPKISEVAISSYGGDLVPSLFLDEEREKYVNETEELTALRWTYDVDKANEILDGLGAEKGSDGIRVLNGTRLGPWKVECPKGWSDWTAALEVACQSAKEVGIELQTDLPEKPQWLNNQQMGDFDIMLASAAQGLDPAQPWSRCQFIMDSRVAPMGEQAFTNYNRFSNERADEIIDAIPGEKDETKLKELYTELEKIYLENIWTIPLFNRSGIWFHTNGTVWTNWQTEDNNSDIPPVPGAAGTRILYEIEPAK</sequence>
<dbReference type="PROSITE" id="PS51257">
    <property type="entry name" value="PROKAR_LIPOPROTEIN"/>
    <property type="match status" value="1"/>
</dbReference>
<dbReference type="RefSeq" id="WP_249317358.1">
    <property type="nucleotide sequence ID" value="NZ_JACRSR010000005.1"/>
</dbReference>
<feature type="compositionally biased region" description="Basic and acidic residues" evidence="1">
    <location>
        <begin position="40"/>
        <end position="53"/>
    </location>
</feature>
<proteinExistence type="predicted"/>
<reference evidence="4" key="1">
    <citation type="submission" date="2020-08" db="EMBL/GenBank/DDBJ databases">
        <title>Genome public.</title>
        <authorList>
            <person name="Liu C."/>
            <person name="Sun Q."/>
        </authorList>
    </citation>
    <scope>NUCLEOTIDE SEQUENCE</scope>
    <source>
        <strain evidence="4">NSJ-53</strain>
    </source>
</reference>
<name>A0A926D8B2_9FIRM</name>
<protein>
    <submittedName>
        <fullName evidence="4">ABC transporter substrate-binding protein</fullName>
    </submittedName>
</protein>
<dbReference type="EMBL" id="JACRSR010000005">
    <property type="protein sequence ID" value="MBC8532245.1"/>
    <property type="molecule type" value="Genomic_DNA"/>
</dbReference>
<dbReference type="Gene3D" id="3.90.76.10">
    <property type="entry name" value="Dipeptide-binding Protein, Domain 1"/>
    <property type="match status" value="1"/>
</dbReference>
<evidence type="ECO:0000313" key="4">
    <source>
        <dbReference type="EMBL" id="MBC8532245.1"/>
    </source>
</evidence>
<evidence type="ECO:0000256" key="1">
    <source>
        <dbReference type="SAM" id="MobiDB-lite"/>
    </source>
</evidence>
<dbReference type="InterPro" id="IPR000914">
    <property type="entry name" value="SBP_5_dom"/>
</dbReference>
<dbReference type="GO" id="GO:0015833">
    <property type="term" value="P:peptide transport"/>
    <property type="evidence" value="ECO:0007669"/>
    <property type="project" value="TreeGrafter"/>
</dbReference>
<dbReference type="AlphaFoldDB" id="A0A926D8B2"/>
<evidence type="ECO:0000313" key="5">
    <source>
        <dbReference type="Proteomes" id="UP000623172"/>
    </source>
</evidence>
<dbReference type="Proteomes" id="UP000623172">
    <property type="component" value="Unassembled WGS sequence"/>
</dbReference>
<dbReference type="SUPFAM" id="SSF53850">
    <property type="entry name" value="Periplasmic binding protein-like II"/>
    <property type="match status" value="1"/>
</dbReference>
<dbReference type="InterPro" id="IPR039424">
    <property type="entry name" value="SBP_5"/>
</dbReference>
<evidence type="ECO:0000259" key="3">
    <source>
        <dbReference type="Pfam" id="PF00496"/>
    </source>
</evidence>
<dbReference type="CDD" id="cd08509">
    <property type="entry name" value="PBP2_TmCBP_oligosaccharides_like"/>
    <property type="match status" value="1"/>
</dbReference>
<keyword evidence="5" id="KW-1185">Reference proteome</keyword>
<comment type="caution">
    <text evidence="4">The sequence shown here is derived from an EMBL/GenBank/DDBJ whole genome shotgun (WGS) entry which is preliminary data.</text>
</comment>
<dbReference type="PANTHER" id="PTHR30290">
    <property type="entry name" value="PERIPLASMIC BINDING COMPONENT OF ABC TRANSPORTER"/>
    <property type="match status" value="1"/>
</dbReference>
<feature type="signal peptide" evidence="2">
    <location>
        <begin position="1"/>
        <end position="23"/>
    </location>
</feature>
<dbReference type="Gene3D" id="3.10.105.10">
    <property type="entry name" value="Dipeptide-binding Protein, Domain 3"/>
    <property type="match status" value="1"/>
</dbReference>
<accession>A0A926D8B2</accession>
<feature type="domain" description="Solute-binding protein family 5" evidence="3">
    <location>
        <begin position="118"/>
        <end position="497"/>
    </location>
</feature>
<keyword evidence="2" id="KW-0732">Signal</keyword>
<dbReference type="Gene3D" id="3.40.190.10">
    <property type="entry name" value="Periplasmic binding protein-like II"/>
    <property type="match status" value="1"/>
</dbReference>
<organism evidence="4 5">
    <name type="scientific">Gehongia tenuis</name>
    <dbReference type="NCBI Taxonomy" id="2763655"/>
    <lineage>
        <taxon>Bacteria</taxon>
        <taxon>Bacillati</taxon>
        <taxon>Bacillota</taxon>
        <taxon>Clostridia</taxon>
        <taxon>Christensenellales</taxon>
        <taxon>Christensenellaceae</taxon>
        <taxon>Gehongia</taxon>
    </lineage>
</organism>
<dbReference type="Pfam" id="PF00496">
    <property type="entry name" value="SBP_bac_5"/>
    <property type="match status" value="1"/>
</dbReference>
<feature type="chain" id="PRO_5039556556" evidence="2">
    <location>
        <begin position="24"/>
        <end position="612"/>
    </location>
</feature>
<feature type="region of interest" description="Disordered" evidence="1">
    <location>
        <begin position="29"/>
        <end position="60"/>
    </location>
</feature>
<evidence type="ECO:0000256" key="2">
    <source>
        <dbReference type="SAM" id="SignalP"/>
    </source>
</evidence>
<dbReference type="GO" id="GO:1904680">
    <property type="term" value="F:peptide transmembrane transporter activity"/>
    <property type="evidence" value="ECO:0007669"/>
    <property type="project" value="TreeGrafter"/>
</dbReference>
<gene>
    <name evidence="4" type="ORF">H8696_10355</name>
</gene>